<name>A0ABR3B6K6_PHYBL</name>
<proteinExistence type="predicted"/>
<dbReference type="EMBL" id="JBCLYO010000003">
    <property type="protein sequence ID" value="KAL0091577.1"/>
    <property type="molecule type" value="Genomic_DNA"/>
</dbReference>
<evidence type="ECO:0000256" key="1">
    <source>
        <dbReference type="SAM" id="MobiDB-lite"/>
    </source>
</evidence>
<evidence type="ECO:0000259" key="2">
    <source>
        <dbReference type="PROSITE" id="PS51382"/>
    </source>
</evidence>
<organism evidence="3 4">
    <name type="scientific">Phycomyces blakesleeanus</name>
    <dbReference type="NCBI Taxonomy" id="4837"/>
    <lineage>
        <taxon>Eukaryota</taxon>
        <taxon>Fungi</taxon>
        <taxon>Fungi incertae sedis</taxon>
        <taxon>Mucoromycota</taxon>
        <taxon>Mucoromycotina</taxon>
        <taxon>Mucoromycetes</taxon>
        <taxon>Mucorales</taxon>
        <taxon>Phycomycetaceae</taxon>
        <taxon>Phycomyces</taxon>
    </lineage>
</organism>
<comment type="caution">
    <text evidence="3">The sequence shown here is derived from an EMBL/GenBank/DDBJ whole genome shotgun (WGS) entry which is preliminary data.</text>
</comment>
<accession>A0ABR3B6K6</accession>
<dbReference type="PROSITE" id="PS51382">
    <property type="entry name" value="SPX"/>
    <property type="match status" value="1"/>
</dbReference>
<feature type="domain" description="SPX" evidence="2">
    <location>
        <begin position="1"/>
        <end position="284"/>
    </location>
</feature>
<dbReference type="InterPro" id="IPR004331">
    <property type="entry name" value="SPX_dom"/>
</dbReference>
<keyword evidence="4" id="KW-1185">Reference proteome</keyword>
<dbReference type="Proteomes" id="UP001448207">
    <property type="component" value="Unassembled WGS sequence"/>
</dbReference>
<dbReference type="Pfam" id="PF03105">
    <property type="entry name" value="SPX"/>
    <property type="match status" value="1"/>
</dbReference>
<dbReference type="PANTHER" id="PTHR10783:SF103">
    <property type="entry name" value="SOLUTE CARRIER FAMILY 53 MEMBER 1"/>
    <property type="match status" value="1"/>
</dbReference>
<sequence length="284" mass="33726">MKFAKYLESESIPEWRKAYLNYKGLKKKLKPVDKFRKASERKSAIDLDNTFHEYDSDSDQEYTGRKRHSQYGPPNATYHWRNAPLAGDDDPHSRRNSFPRSILQALTARFNKDDNELHRSPSRPVSIQSNTTLSVFDEVLLHASEPERAFFMMLNEELEKISDFYDEKERESREKLEVLKVQMQLVGDYGRLLAEQEPASEDSLVDQVYNPVQWFKRYYKDRKISLHSSMDYEVSQDISYNVARNRLKKALTEFYRSLEFLRSYKVNKYTHMSRSDTKFIYASF</sequence>
<protein>
    <submittedName>
        <fullName evidence="3">SPX domain-containing protein</fullName>
    </submittedName>
</protein>
<evidence type="ECO:0000313" key="3">
    <source>
        <dbReference type="EMBL" id="KAL0091577.1"/>
    </source>
</evidence>
<gene>
    <name evidence="3" type="ORF">J3Q64DRAFT_1322181</name>
</gene>
<evidence type="ECO:0000313" key="4">
    <source>
        <dbReference type="Proteomes" id="UP001448207"/>
    </source>
</evidence>
<feature type="region of interest" description="Disordered" evidence="1">
    <location>
        <begin position="55"/>
        <end position="95"/>
    </location>
</feature>
<dbReference type="PANTHER" id="PTHR10783">
    <property type="entry name" value="XENOTROPIC AND POLYTROPIC RETROVIRUS RECEPTOR 1-RELATED"/>
    <property type="match status" value="1"/>
</dbReference>
<reference evidence="3 4" key="1">
    <citation type="submission" date="2024-04" db="EMBL/GenBank/DDBJ databases">
        <title>Symmetric and asymmetric DNA N6-adenine methylation regulates different biological responses in Mucorales.</title>
        <authorList>
            <consortium name="Lawrence Berkeley National Laboratory"/>
            <person name="Lax C."/>
            <person name="Mondo S.J."/>
            <person name="Osorio-Concepcion M."/>
            <person name="Muszewska A."/>
            <person name="Corrochano-Luque M."/>
            <person name="Gutierrez G."/>
            <person name="Riley R."/>
            <person name="Lipzen A."/>
            <person name="Guo J."/>
            <person name="Hundley H."/>
            <person name="Amirebrahimi M."/>
            <person name="Ng V."/>
            <person name="Lorenzo-Gutierrez D."/>
            <person name="Binder U."/>
            <person name="Yang J."/>
            <person name="Song Y."/>
            <person name="Canovas D."/>
            <person name="Navarro E."/>
            <person name="Freitag M."/>
            <person name="Gabaldon T."/>
            <person name="Grigoriev I.V."/>
            <person name="Corrochano L.M."/>
            <person name="Nicolas F.E."/>
            <person name="Garre V."/>
        </authorList>
    </citation>
    <scope>NUCLEOTIDE SEQUENCE [LARGE SCALE GENOMIC DNA]</scope>
    <source>
        <strain evidence="3 4">L51</strain>
    </source>
</reference>
<dbReference type="CDD" id="cd14475">
    <property type="entry name" value="SPX_SYG1_like"/>
    <property type="match status" value="1"/>
</dbReference>